<dbReference type="InterPro" id="IPR035965">
    <property type="entry name" value="PAS-like_dom_sf"/>
</dbReference>
<dbReference type="InterPro" id="IPR043128">
    <property type="entry name" value="Rev_trsase/Diguanyl_cyclase"/>
</dbReference>
<feature type="region of interest" description="Disordered" evidence="1">
    <location>
        <begin position="1"/>
        <end position="28"/>
    </location>
</feature>
<dbReference type="CDD" id="cd01949">
    <property type="entry name" value="GGDEF"/>
    <property type="match status" value="1"/>
</dbReference>
<feature type="domain" description="GGDEF" evidence="2">
    <location>
        <begin position="189"/>
        <end position="322"/>
    </location>
</feature>
<dbReference type="InterPro" id="IPR052163">
    <property type="entry name" value="DGC-Regulatory_Protein"/>
</dbReference>
<comment type="caution">
    <text evidence="3">The sequence shown here is derived from an EMBL/GenBank/DDBJ whole genome shotgun (WGS) entry which is preliminary data.</text>
</comment>
<dbReference type="AlphaFoldDB" id="A0A917FAT4"/>
<dbReference type="PANTHER" id="PTHR46663">
    <property type="entry name" value="DIGUANYLATE CYCLASE DGCT-RELATED"/>
    <property type="match status" value="1"/>
</dbReference>
<feature type="compositionally biased region" description="Basic and acidic residues" evidence="1">
    <location>
        <begin position="1"/>
        <end position="10"/>
    </location>
</feature>
<dbReference type="SUPFAM" id="SSF55073">
    <property type="entry name" value="Nucleotide cyclase"/>
    <property type="match status" value="1"/>
</dbReference>
<evidence type="ECO:0000313" key="4">
    <source>
        <dbReference type="Proteomes" id="UP000606044"/>
    </source>
</evidence>
<dbReference type="Proteomes" id="UP000606044">
    <property type="component" value="Unassembled WGS sequence"/>
</dbReference>
<sequence length="323" mass="36165">MADDPHEAPARRPLPRGALDTGPDGDGTRPRRALMDILHALPVGVEIYDGDFNAVFFNKAADDLFLYKEQVVFHHDDWWELGFPDPKVRAVVIAEWEQVLAQARKVPGSVQSGEWDVRCRDGQQHNVRFRFCFLGDIYVFVLFDITEQRRLEAELRRLANVDPLTETFNRRRFVTEADAAFAAWRRNRRDFALLMLDIDHFKAVNDQHGHGIGDDVIRLVASRCQRAIREGDVLARMGGEEFAVLLPDTGEADARRVAARLTESISATPLAIDSLRLPVGVSIGGTTAGDADEDLDAVLRRADRALYAAKNAGRGRVMFYAVG</sequence>
<dbReference type="SMART" id="SM00267">
    <property type="entry name" value="GGDEF"/>
    <property type="match status" value="1"/>
</dbReference>
<dbReference type="RefSeq" id="WP_188578262.1">
    <property type="nucleotide sequence ID" value="NZ_BMCT01000002.1"/>
</dbReference>
<protein>
    <recommendedName>
        <fullName evidence="2">GGDEF domain-containing protein</fullName>
    </recommendedName>
</protein>
<dbReference type="InterPro" id="IPR029787">
    <property type="entry name" value="Nucleotide_cyclase"/>
</dbReference>
<dbReference type="PROSITE" id="PS50887">
    <property type="entry name" value="GGDEF"/>
    <property type="match status" value="1"/>
</dbReference>
<dbReference type="Gene3D" id="3.30.450.20">
    <property type="entry name" value="PAS domain"/>
    <property type="match status" value="1"/>
</dbReference>
<reference evidence="3" key="2">
    <citation type="submission" date="2020-09" db="EMBL/GenBank/DDBJ databases">
        <authorList>
            <person name="Sun Q."/>
            <person name="Sedlacek I."/>
        </authorList>
    </citation>
    <scope>NUCLEOTIDE SEQUENCE</scope>
    <source>
        <strain evidence="3">CCM 7897</strain>
    </source>
</reference>
<dbReference type="SUPFAM" id="SSF55785">
    <property type="entry name" value="PYP-like sensor domain (PAS domain)"/>
    <property type="match status" value="1"/>
</dbReference>
<dbReference type="GO" id="GO:0003824">
    <property type="term" value="F:catalytic activity"/>
    <property type="evidence" value="ECO:0007669"/>
    <property type="project" value="UniProtKB-ARBA"/>
</dbReference>
<name>A0A917FAT4_9HYPH</name>
<dbReference type="FunFam" id="3.30.70.270:FF:000001">
    <property type="entry name" value="Diguanylate cyclase domain protein"/>
    <property type="match status" value="1"/>
</dbReference>
<dbReference type="InterPro" id="IPR000160">
    <property type="entry name" value="GGDEF_dom"/>
</dbReference>
<evidence type="ECO:0000256" key="1">
    <source>
        <dbReference type="SAM" id="MobiDB-lite"/>
    </source>
</evidence>
<dbReference type="NCBIfam" id="TIGR00254">
    <property type="entry name" value="GGDEF"/>
    <property type="match status" value="1"/>
</dbReference>
<dbReference type="Pfam" id="PF00990">
    <property type="entry name" value="GGDEF"/>
    <property type="match status" value="1"/>
</dbReference>
<organism evidence="3 4">
    <name type="scientific">Azorhizobium oxalatiphilum</name>
    <dbReference type="NCBI Taxonomy" id="980631"/>
    <lineage>
        <taxon>Bacteria</taxon>
        <taxon>Pseudomonadati</taxon>
        <taxon>Pseudomonadota</taxon>
        <taxon>Alphaproteobacteria</taxon>
        <taxon>Hyphomicrobiales</taxon>
        <taxon>Xanthobacteraceae</taxon>
        <taxon>Azorhizobium</taxon>
    </lineage>
</organism>
<keyword evidence="4" id="KW-1185">Reference proteome</keyword>
<dbReference type="Gene3D" id="3.30.70.270">
    <property type="match status" value="1"/>
</dbReference>
<evidence type="ECO:0000259" key="2">
    <source>
        <dbReference type="PROSITE" id="PS50887"/>
    </source>
</evidence>
<reference evidence="3" key="1">
    <citation type="journal article" date="2014" name="Int. J. Syst. Evol. Microbiol.">
        <title>Complete genome sequence of Corynebacterium casei LMG S-19264T (=DSM 44701T), isolated from a smear-ripened cheese.</title>
        <authorList>
            <consortium name="US DOE Joint Genome Institute (JGI-PGF)"/>
            <person name="Walter F."/>
            <person name="Albersmeier A."/>
            <person name="Kalinowski J."/>
            <person name="Ruckert C."/>
        </authorList>
    </citation>
    <scope>NUCLEOTIDE SEQUENCE</scope>
    <source>
        <strain evidence="3">CCM 7897</strain>
    </source>
</reference>
<proteinExistence type="predicted"/>
<accession>A0A917FAT4</accession>
<gene>
    <name evidence="3" type="ORF">GCM10007301_21430</name>
</gene>
<dbReference type="PANTHER" id="PTHR46663:SF4">
    <property type="entry name" value="DIGUANYLATE CYCLASE DGCT-RELATED"/>
    <property type="match status" value="1"/>
</dbReference>
<evidence type="ECO:0000313" key="3">
    <source>
        <dbReference type="EMBL" id="GGF61378.1"/>
    </source>
</evidence>
<dbReference type="EMBL" id="BMCT01000002">
    <property type="protein sequence ID" value="GGF61378.1"/>
    <property type="molecule type" value="Genomic_DNA"/>
</dbReference>